<comment type="subcellular location">
    <subcellularLocation>
        <location evidence="1 8">Cell membrane</location>
        <topology evidence="1 8">Multi-pass membrane protein</topology>
    </subcellularLocation>
</comment>
<dbReference type="InterPro" id="IPR000390">
    <property type="entry name" value="Small_drug/metabolite_transptr"/>
</dbReference>
<keyword evidence="11" id="KW-1185">Reference proteome</keyword>
<evidence type="ECO:0000256" key="1">
    <source>
        <dbReference type="ARBA" id="ARBA00004651"/>
    </source>
</evidence>
<feature type="transmembrane region" description="Helical" evidence="9">
    <location>
        <begin position="58"/>
        <end position="79"/>
    </location>
</feature>
<evidence type="ECO:0000256" key="6">
    <source>
        <dbReference type="ARBA" id="ARBA00023136"/>
    </source>
</evidence>
<dbReference type="RefSeq" id="WP_186956956.1">
    <property type="nucleotide sequence ID" value="NZ_JACOFX010000027.1"/>
</dbReference>
<evidence type="ECO:0000256" key="2">
    <source>
        <dbReference type="ARBA" id="ARBA00022448"/>
    </source>
</evidence>
<comment type="similarity">
    <text evidence="7 8">Belongs to the drug/metabolite transporter (DMT) superfamily. Small multidrug resistance (SMR) (TC 2.A.7.1) family.</text>
</comment>
<evidence type="ECO:0000313" key="11">
    <source>
        <dbReference type="Proteomes" id="UP000646911"/>
    </source>
</evidence>
<keyword evidence="2" id="KW-0813">Transport</keyword>
<accession>A0ABR6ZI33</accession>
<dbReference type="PANTHER" id="PTHR30561">
    <property type="entry name" value="SMR FAMILY PROTON-DEPENDENT DRUG EFFLUX TRANSPORTER SUGE"/>
    <property type="match status" value="1"/>
</dbReference>
<dbReference type="Gene3D" id="1.10.3730.20">
    <property type="match status" value="1"/>
</dbReference>
<feature type="transmembrane region" description="Helical" evidence="9">
    <location>
        <begin position="33"/>
        <end position="51"/>
    </location>
</feature>
<evidence type="ECO:0000313" key="10">
    <source>
        <dbReference type="EMBL" id="MBC3911246.1"/>
    </source>
</evidence>
<dbReference type="SUPFAM" id="SSF103481">
    <property type="entry name" value="Multidrug resistance efflux transporter EmrE"/>
    <property type="match status" value="1"/>
</dbReference>
<evidence type="ECO:0000256" key="4">
    <source>
        <dbReference type="ARBA" id="ARBA00022692"/>
    </source>
</evidence>
<sequence length="110" mass="11608">MKNWLFLAIAIVSETIATSALKSSEGFTRLGPSVLVVVGYALAFYFLSLTLKVIPVGIAYAVWSGVGIVLITAVGWFMFGQKLDTPALLGMALIIAGVIVMNVFSGSGQH</sequence>
<dbReference type="InterPro" id="IPR037185">
    <property type="entry name" value="EmrE-like"/>
</dbReference>
<dbReference type="EMBL" id="JACOFX010000027">
    <property type="protein sequence ID" value="MBC3911246.1"/>
    <property type="molecule type" value="Genomic_DNA"/>
</dbReference>
<organism evidence="10 11">
    <name type="scientific">Undibacterium umbellatum</name>
    <dbReference type="NCBI Taxonomy" id="2762300"/>
    <lineage>
        <taxon>Bacteria</taxon>
        <taxon>Pseudomonadati</taxon>
        <taxon>Pseudomonadota</taxon>
        <taxon>Betaproteobacteria</taxon>
        <taxon>Burkholderiales</taxon>
        <taxon>Oxalobacteraceae</taxon>
        <taxon>Undibacterium</taxon>
    </lineage>
</organism>
<comment type="caution">
    <text evidence="10">The sequence shown here is derived from an EMBL/GenBank/DDBJ whole genome shotgun (WGS) entry which is preliminary data.</text>
</comment>
<keyword evidence="3" id="KW-1003">Cell membrane</keyword>
<dbReference type="Pfam" id="PF00893">
    <property type="entry name" value="Multi_Drug_Res"/>
    <property type="match status" value="1"/>
</dbReference>
<keyword evidence="5 9" id="KW-1133">Transmembrane helix</keyword>
<gene>
    <name evidence="10" type="ORF">H8L47_27170</name>
</gene>
<feature type="transmembrane region" description="Helical" evidence="9">
    <location>
        <begin position="85"/>
        <end position="104"/>
    </location>
</feature>
<reference evidence="10 11" key="1">
    <citation type="submission" date="2020-08" db="EMBL/GenBank/DDBJ databases">
        <title>Novel species isolated from subtropical streams in China.</title>
        <authorList>
            <person name="Lu H."/>
        </authorList>
    </citation>
    <scope>NUCLEOTIDE SEQUENCE [LARGE SCALE GENOMIC DNA]</scope>
    <source>
        <strain evidence="10 11">NL8W</strain>
    </source>
</reference>
<evidence type="ECO:0000256" key="3">
    <source>
        <dbReference type="ARBA" id="ARBA00022475"/>
    </source>
</evidence>
<keyword evidence="4 8" id="KW-0812">Transmembrane</keyword>
<protein>
    <submittedName>
        <fullName evidence="10">QacE family quaternary ammonium compound efflux SMR transporter</fullName>
    </submittedName>
</protein>
<evidence type="ECO:0000256" key="8">
    <source>
        <dbReference type="RuleBase" id="RU003942"/>
    </source>
</evidence>
<evidence type="ECO:0000256" key="5">
    <source>
        <dbReference type="ARBA" id="ARBA00022989"/>
    </source>
</evidence>
<dbReference type="PANTHER" id="PTHR30561:SF1">
    <property type="entry name" value="MULTIDRUG TRANSPORTER EMRE"/>
    <property type="match status" value="1"/>
</dbReference>
<dbReference type="Proteomes" id="UP000646911">
    <property type="component" value="Unassembled WGS sequence"/>
</dbReference>
<evidence type="ECO:0000256" key="7">
    <source>
        <dbReference type="ARBA" id="ARBA00038032"/>
    </source>
</evidence>
<keyword evidence="6 9" id="KW-0472">Membrane</keyword>
<name>A0ABR6ZI33_9BURK</name>
<dbReference type="InterPro" id="IPR045324">
    <property type="entry name" value="Small_multidrug_res"/>
</dbReference>
<evidence type="ECO:0000256" key="9">
    <source>
        <dbReference type="SAM" id="Phobius"/>
    </source>
</evidence>
<proteinExistence type="inferred from homology"/>